<dbReference type="Gene3D" id="3.40.50.1820">
    <property type="entry name" value="alpha/beta hydrolase"/>
    <property type="match status" value="1"/>
</dbReference>
<dbReference type="Proteomes" id="UP000332933">
    <property type="component" value="Unassembled WGS sequence"/>
</dbReference>
<keyword evidence="2" id="KW-0964">Secreted</keyword>
<dbReference type="InterPro" id="IPR029058">
    <property type="entry name" value="AB_hydrolase_fold"/>
</dbReference>
<sequence>MAPFPILDRMTGNLCRLVVTIPPPLKFNLQFRIRPDILIMPTFLGKLVPTRHHFFLVTGNKGIFWISSSACHFFTCMMHTTRDPVVFIHGMPPSSIQNYIHEAGIFGWGEPTPFFNLFPSYWPRQALDELNTNHMIVDVGKVSSDHDRACEAFYQLYGGQVDYGDVHSRNCGHARFGATFKPKHPGWGEEHPVHLLGHSFGGTTAIELYQMLCVNYFNVGSSYKWVKSITTIASPLTGSTLGSALGAEMDKPVPFLSGVHVVSILVCGYWKLSVALFPFLRRVVDFNMDQWLDVTPWSVLYSNKHPFLDSQDNSLHASFPAFRVMKNKHLVHMDKVHLFNIVTTAKDQHMYEAVGLVCLLWLFYQRWQFTTKSRLPSIRIWAMAALFYYKRQHIDLTNATTSLWALVYIMRRYVQRNTANHGLDSDTWAHNDGVVNTFSQVYPRVHLNQTKTATDDTLLPRCRSYISVDLTQMTAEEGDESGVVLPKGQWHIHRVEKNHLCGTVLDSHAREMYAQLFQLLEKNTGVS</sequence>
<proteinExistence type="predicted"/>
<dbReference type="EMBL" id="VJMH01007062">
    <property type="protein sequence ID" value="KAF0685657.1"/>
    <property type="molecule type" value="Genomic_DNA"/>
</dbReference>
<organism evidence="8 9">
    <name type="scientific">Aphanomyces stellatus</name>
    <dbReference type="NCBI Taxonomy" id="120398"/>
    <lineage>
        <taxon>Eukaryota</taxon>
        <taxon>Sar</taxon>
        <taxon>Stramenopiles</taxon>
        <taxon>Oomycota</taxon>
        <taxon>Saprolegniomycetes</taxon>
        <taxon>Saprolegniales</taxon>
        <taxon>Verrucalvaceae</taxon>
        <taxon>Aphanomyces</taxon>
    </lineage>
</organism>
<reference evidence="8 9" key="1">
    <citation type="submission" date="2019-03" db="EMBL/GenBank/DDBJ databases">
        <authorList>
            <person name="Gaulin E."/>
            <person name="Dumas B."/>
        </authorList>
    </citation>
    <scope>NUCLEOTIDE SEQUENCE [LARGE SCALE GENOMIC DNA]</scope>
    <source>
        <strain evidence="8">CBS 568.67</strain>
    </source>
</reference>
<evidence type="ECO:0000313" key="9">
    <source>
        <dbReference type="Proteomes" id="UP000332933"/>
    </source>
</evidence>
<accession>A0A485LL30</accession>
<protein>
    <submittedName>
        <fullName evidence="8">Aste57867_22493 protein</fullName>
    </submittedName>
</protein>
<dbReference type="GO" id="GO:0006629">
    <property type="term" value="P:lipid metabolic process"/>
    <property type="evidence" value="ECO:0007669"/>
    <property type="project" value="UniProtKB-KW"/>
</dbReference>
<evidence type="ECO:0000256" key="4">
    <source>
        <dbReference type="ARBA" id="ARBA00022801"/>
    </source>
</evidence>
<dbReference type="PANTHER" id="PTHR34043:SF3">
    <property type="entry name" value="ALPHA_BETA-HYDROLASES SUPERFAMILY PROTEIN"/>
    <property type="match status" value="1"/>
</dbReference>
<reference evidence="7" key="2">
    <citation type="submission" date="2019-06" db="EMBL/GenBank/DDBJ databases">
        <title>Genomics analysis of Aphanomyces spp. identifies a new class of oomycete effector associated with host adaptation.</title>
        <authorList>
            <person name="Gaulin E."/>
        </authorList>
    </citation>
    <scope>NUCLEOTIDE SEQUENCE</scope>
    <source>
        <strain evidence="7">CBS 578.67</strain>
    </source>
</reference>
<evidence type="ECO:0000256" key="1">
    <source>
        <dbReference type="ARBA" id="ARBA00004613"/>
    </source>
</evidence>
<evidence type="ECO:0000256" key="2">
    <source>
        <dbReference type="ARBA" id="ARBA00022525"/>
    </source>
</evidence>
<evidence type="ECO:0000313" key="7">
    <source>
        <dbReference type="EMBL" id="KAF0685657.1"/>
    </source>
</evidence>
<evidence type="ECO:0000259" key="6">
    <source>
        <dbReference type="Pfam" id="PF24708"/>
    </source>
</evidence>
<gene>
    <name evidence="8" type="primary">Aste57867_22493</name>
    <name evidence="7" type="ORF">As57867_022423</name>
    <name evidence="8" type="ORF">ASTE57867_22493</name>
</gene>
<keyword evidence="9" id="KW-1185">Reference proteome</keyword>
<dbReference type="EMBL" id="CAADRA010007088">
    <property type="protein sequence ID" value="VFT99153.1"/>
    <property type="molecule type" value="Genomic_DNA"/>
</dbReference>
<dbReference type="GO" id="GO:0005576">
    <property type="term" value="C:extracellular region"/>
    <property type="evidence" value="ECO:0007669"/>
    <property type="project" value="UniProtKB-SubCell"/>
</dbReference>
<dbReference type="GO" id="GO:0016787">
    <property type="term" value="F:hydrolase activity"/>
    <property type="evidence" value="ECO:0007669"/>
    <property type="project" value="UniProtKB-KW"/>
</dbReference>
<keyword evidence="4" id="KW-0378">Hydrolase</keyword>
<dbReference type="AlphaFoldDB" id="A0A485LL30"/>
<dbReference type="SUPFAM" id="SSF53474">
    <property type="entry name" value="alpha/beta-Hydrolases"/>
    <property type="match status" value="1"/>
</dbReference>
<dbReference type="PANTHER" id="PTHR34043">
    <property type="entry name" value="ALPHA/BETA-HYDROLASES SUPERFAMILY PROTEIN"/>
    <property type="match status" value="1"/>
</dbReference>
<dbReference type="Pfam" id="PF24708">
    <property type="entry name" value="Lip_C"/>
    <property type="match status" value="1"/>
</dbReference>
<dbReference type="InterPro" id="IPR056304">
    <property type="entry name" value="Lip-like_C"/>
</dbReference>
<keyword evidence="5" id="KW-0443">Lipid metabolism</keyword>
<dbReference type="OrthoDB" id="206848at2759"/>
<comment type="subcellular location">
    <subcellularLocation>
        <location evidence="1">Secreted</location>
    </subcellularLocation>
</comment>
<keyword evidence="3" id="KW-0732">Signal</keyword>
<evidence type="ECO:0000256" key="5">
    <source>
        <dbReference type="ARBA" id="ARBA00023098"/>
    </source>
</evidence>
<feature type="domain" description="Lipase-like C-terminal" evidence="6">
    <location>
        <begin position="124"/>
        <end position="212"/>
    </location>
</feature>
<name>A0A485LL30_9STRA</name>
<evidence type="ECO:0000256" key="3">
    <source>
        <dbReference type="ARBA" id="ARBA00022729"/>
    </source>
</evidence>
<evidence type="ECO:0000313" key="8">
    <source>
        <dbReference type="EMBL" id="VFT99153.1"/>
    </source>
</evidence>